<reference evidence="2" key="1">
    <citation type="submission" date="2016-11" db="EMBL/GenBank/DDBJ databases">
        <authorList>
            <person name="Varghese N."/>
            <person name="Submissions S."/>
        </authorList>
    </citation>
    <scope>NUCLEOTIDE SEQUENCE [LARGE SCALE GENOMIC DNA]</scope>
    <source>
        <strain evidence="2">DSM 17539</strain>
    </source>
</reference>
<sequence>MAFGIVSFSKDDIANGSAVGPIGANLAKNGFDKFNSQIILSSGGFLTRGSKLRDFVPGQNSTFKETLVHGDDVQ</sequence>
<dbReference type="Proteomes" id="UP000184406">
    <property type="component" value="Unassembled WGS sequence"/>
</dbReference>
<dbReference type="EMBL" id="FQUX01000008">
    <property type="protein sequence ID" value="SHF86941.1"/>
    <property type="molecule type" value="Genomic_DNA"/>
</dbReference>
<dbReference type="RefSeq" id="WP_072864385.1">
    <property type="nucleotide sequence ID" value="NZ_FQUX01000008.1"/>
</dbReference>
<accession>A0A1M5F7B1</accession>
<name>A0A1M5F7B1_9FLAO</name>
<gene>
    <name evidence="1" type="ORF">SAMN03080594_108160</name>
</gene>
<evidence type="ECO:0000313" key="2">
    <source>
        <dbReference type="Proteomes" id="UP000184406"/>
    </source>
</evidence>
<proteinExistence type="predicted"/>
<keyword evidence="2" id="KW-1185">Reference proteome</keyword>
<evidence type="ECO:0000313" key="1">
    <source>
        <dbReference type="EMBL" id="SHF86941.1"/>
    </source>
</evidence>
<protein>
    <submittedName>
        <fullName evidence="1">Uncharacterized protein</fullName>
    </submittedName>
</protein>
<dbReference type="AlphaFoldDB" id="A0A1M5F7B1"/>
<organism evidence="1 2">
    <name type="scientific">Arenibacter palladensis</name>
    <dbReference type="NCBI Taxonomy" id="237373"/>
    <lineage>
        <taxon>Bacteria</taxon>
        <taxon>Pseudomonadati</taxon>
        <taxon>Bacteroidota</taxon>
        <taxon>Flavobacteriia</taxon>
        <taxon>Flavobacteriales</taxon>
        <taxon>Flavobacteriaceae</taxon>
        <taxon>Arenibacter</taxon>
    </lineage>
</organism>
<dbReference type="OrthoDB" id="9788221at2"/>